<dbReference type="Proteomes" id="UP000070252">
    <property type="component" value="Unassembled WGS sequence"/>
</dbReference>
<keyword evidence="9" id="KW-0694">RNA-binding</keyword>
<comment type="cofactor">
    <cofactor evidence="1">
        <name>Mg(2+)</name>
        <dbReference type="ChEBI" id="CHEBI:18420"/>
    </cofactor>
</comment>
<evidence type="ECO:0000256" key="3">
    <source>
        <dbReference type="ARBA" id="ARBA00021330"/>
    </source>
</evidence>
<evidence type="ECO:0000256" key="9">
    <source>
        <dbReference type="ARBA" id="ARBA00022884"/>
    </source>
</evidence>
<dbReference type="GO" id="GO:0090486">
    <property type="term" value="F:small RNA 2'-O-methyltransferase activity"/>
    <property type="evidence" value="ECO:0007669"/>
    <property type="project" value="UniProtKB-EC"/>
</dbReference>
<dbReference type="InterPro" id="IPR026610">
    <property type="entry name" value="Hen1"/>
</dbReference>
<comment type="similarity">
    <text evidence="2">Belongs to the methyltransferase superfamily. HEN1 family.</text>
</comment>
<reference evidence="16 18" key="2">
    <citation type="submission" date="2016-10" db="EMBL/GenBank/DDBJ databases">
        <authorList>
            <person name="de Groot N.N."/>
        </authorList>
    </citation>
    <scope>NUCLEOTIDE SEQUENCE [LARGE SCALE GENOMIC DNA]</scope>
    <source>
        <strain evidence="16 18">CGMCC 1.10239</strain>
    </source>
</reference>
<dbReference type="SUPFAM" id="SSF53335">
    <property type="entry name" value="S-adenosyl-L-methionine-dependent methyltransferases"/>
    <property type="match status" value="1"/>
</dbReference>
<dbReference type="InterPro" id="IPR024740">
    <property type="entry name" value="Hen1_N"/>
</dbReference>
<evidence type="ECO:0000256" key="1">
    <source>
        <dbReference type="ARBA" id="ARBA00001946"/>
    </source>
</evidence>
<sequence>MHLIIRAAGAGAGMLSRLLAKNPNNLYDRMEKDARVRIVFTASSEEEAEAVIFVTPDPVELVKGASSAHNDITQYINDREFVVSSLFCTYIRSALGTALNGKTKEAYLPWVERKLALELTFGPVASNLPDVVLEGLFTALGYEVMLERGHAGYTFDLKSRSSVRYIRLKGMQTLQTALRQLFVLIPALDDYKHYYISEDEVDKIRRYGEGWLEDHPQRGLILKRTLRFADAIRQYESLTSGGDPLEGTQAPDEASGEMAETAEKEALFPRVAAAAAEAGAAPKVRLNDLRYAAIADVVENLSLRRSIVDFGSGEGKLSARLSSVPGVREIKAVEPSATAQLRAMDRFARLEGKAGVPVPEPVTGSLFYYDESLRSKDVMILCEVIEHIDEYRLGRVMETIFHEYAPGALIITTPNKEYNEVYEMDQEEMRHGDHRFEWSREAFAAWCSRWTEAYNYSVRLSGIGEFVQDYGYPTQMAIFTKEDTL</sequence>
<evidence type="ECO:0000259" key="14">
    <source>
        <dbReference type="Pfam" id="PF12623"/>
    </source>
</evidence>
<keyword evidence="5 16" id="KW-0808">Transferase</keyword>
<evidence type="ECO:0000256" key="12">
    <source>
        <dbReference type="ARBA" id="ARBA00048418"/>
    </source>
</evidence>
<gene>
    <name evidence="15" type="ORF">AML91_01455</name>
    <name evidence="16" type="ORF">SAMN05216191_112171</name>
</gene>
<evidence type="ECO:0000313" key="17">
    <source>
        <dbReference type="Proteomes" id="UP000070252"/>
    </source>
</evidence>
<dbReference type="Gene3D" id="3.30.1610.20">
    <property type="entry name" value="Hen1, N-terminal domain"/>
    <property type="match status" value="1"/>
</dbReference>
<feature type="domain" description="Hen1 N-terminal" evidence="14">
    <location>
        <begin position="1"/>
        <end position="230"/>
    </location>
</feature>
<evidence type="ECO:0000313" key="15">
    <source>
        <dbReference type="EMBL" id="KWX80130.1"/>
    </source>
</evidence>
<dbReference type="GO" id="GO:0031047">
    <property type="term" value="P:regulatory ncRNA-mediated gene silencing"/>
    <property type="evidence" value="ECO:0007669"/>
    <property type="project" value="UniProtKB-KW"/>
</dbReference>
<keyword evidence="10" id="KW-0943">RNA-mediated gene silencing</keyword>
<dbReference type="AlphaFoldDB" id="A0A1G9T4L0"/>
<accession>A0A1G9T4L0</accession>
<dbReference type="EMBL" id="LIPY01000080">
    <property type="protein sequence ID" value="KWX80130.1"/>
    <property type="molecule type" value="Genomic_DNA"/>
</dbReference>
<keyword evidence="17" id="KW-1185">Reference proteome</keyword>
<keyword evidence="6" id="KW-0949">S-adenosyl-L-methionine</keyword>
<evidence type="ECO:0000313" key="16">
    <source>
        <dbReference type="EMBL" id="SDM42005.1"/>
    </source>
</evidence>
<dbReference type="NCBIfam" id="TIGR04074">
    <property type="entry name" value="bacter_Hen1"/>
    <property type="match status" value="1"/>
</dbReference>
<proteinExistence type="inferred from homology"/>
<dbReference type="PANTHER" id="PTHR21404">
    <property type="entry name" value="HEN1"/>
    <property type="match status" value="1"/>
</dbReference>
<evidence type="ECO:0000256" key="2">
    <source>
        <dbReference type="ARBA" id="ARBA00009026"/>
    </source>
</evidence>
<evidence type="ECO:0000313" key="18">
    <source>
        <dbReference type="Proteomes" id="UP000182783"/>
    </source>
</evidence>
<evidence type="ECO:0000256" key="11">
    <source>
        <dbReference type="ARBA" id="ARBA00035025"/>
    </source>
</evidence>
<evidence type="ECO:0000256" key="8">
    <source>
        <dbReference type="ARBA" id="ARBA00022842"/>
    </source>
</evidence>
<dbReference type="Pfam" id="PF12623">
    <property type="entry name" value="Hen1_L"/>
    <property type="match status" value="1"/>
</dbReference>
<keyword evidence="8" id="KW-0460">Magnesium</keyword>
<organism evidence="16 18">
    <name type="scientific">Paenibacillus jilunlii</name>
    <dbReference type="NCBI Taxonomy" id="682956"/>
    <lineage>
        <taxon>Bacteria</taxon>
        <taxon>Bacillati</taxon>
        <taxon>Bacillota</taxon>
        <taxon>Bacilli</taxon>
        <taxon>Bacillales</taxon>
        <taxon>Paenibacillaceae</taxon>
        <taxon>Paenibacillus</taxon>
    </lineage>
</organism>
<evidence type="ECO:0000256" key="5">
    <source>
        <dbReference type="ARBA" id="ARBA00022679"/>
    </source>
</evidence>
<dbReference type="EC" id="2.1.1.386" evidence="11"/>
<evidence type="ECO:0000256" key="4">
    <source>
        <dbReference type="ARBA" id="ARBA00022603"/>
    </source>
</evidence>
<dbReference type="GO" id="GO:0003723">
    <property type="term" value="F:RNA binding"/>
    <property type="evidence" value="ECO:0007669"/>
    <property type="project" value="UniProtKB-KW"/>
</dbReference>
<dbReference type="Gene3D" id="3.40.50.150">
    <property type="entry name" value="Vaccinia Virus protein VP39"/>
    <property type="match status" value="1"/>
</dbReference>
<reference evidence="15 17" key="1">
    <citation type="submission" date="2015-08" db="EMBL/GenBank/DDBJ databases">
        <title>Genome of Paenibacillus jilunlii.</title>
        <authorList>
            <person name="Sant'Anna F.H."/>
            <person name="Ambrosini A."/>
            <person name="Souza R."/>
            <person name="Bach E."/>
            <person name="Fernandes G."/>
            <person name="Balsanelli E."/>
            <person name="Baura V.A."/>
            <person name="Pedrosa F.O."/>
            <person name="Souza E.M."/>
            <person name="Passaglia L."/>
        </authorList>
    </citation>
    <scope>NUCLEOTIDE SEQUENCE [LARGE SCALE GENOMIC DNA]</scope>
    <source>
        <strain evidence="15 17">DSM 23019</strain>
    </source>
</reference>
<dbReference type="InterPro" id="IPR038546">
    <property type="entry name" value="Hen1_N_sf"/>
</dbReference>
<comment type="catalytic activity">
    <reaction evidence="12">
        <text>small RNA 3'-end nucleotide + S-adenosyl-L-methionine = small RNA 3'-end 2'-O-methylnucleotide + S-adenosyl-L-homocysteine + H(+)</text>
        <dbReference type="Rhea" id="RHEA:37887"/>
        <dbReference type="Rhea" id="RHEA-COMP:10415"/>
        <dbReference type="Rhea" id="RHEA-COMP:10416"/>
        <dbReference type="ChEBI" id="CHEBI:15378"/>
        <dbReference type="ChEBI" id="CHEBI:57856"/>
        <dbReference type="ChEBI" id="CHEBI:59789"/>
        <dbReference type="ChEBI" id="CHEBI:74896"/>
        <dbReference type="ChEBI" id="CHEBI:74898"/>
        <dbReference type="EC" id="2.1.1.386"/>
    </reaction>
</comment>
<dbReference type="RefSeq" id="WP_062519283.1">
    <property type="nucleotide sequence ID" value="NZ_CP048429.1"/>
</dbReference>
<dbReference type="Proteomes" id="UP000182783">
    <property type="component" value="Unassembled WGS sequence"/>
</dbReference>
<evidence type="ECO:0000256" key="10">
    <source>
        <dbReference type="ARBA" id="ARBA00023158"/>
    </source>
</evidence>
<dbReference type="Pfam" id="PF13489">
    <property type="entry name" value="Methyltransf_23"/>
    <property type="match status" value="1"/>
</dbReference>
<dbReference type="EMBL" id="FNGM01000012">
    <property type="protein sequence ID" value="SDM42005.1"/>
    <property type="molecule type" value="Genomic_DNA"/>
</dbReference>
<protein>
    <recommendedName>
        <fullName evidence="3">Small RNA 2'-O-methyltransferase</fullName>
        <ecNumber evidence="11">2.1.1.386</ecNumber>
    </recommendedName>
</protein>
<dbReference type="GO" id="GO:0001510">
    <property type="term" value="P:RNA methylation"/>
    <property type="evidence" value="ECO:0007669"/>
    <property type="project" value="InterPro"/>
</dbReference>
<name>A0A1G9T4L0_9BACL</name>
<dbReference type="GO" id="GO:0046872">
    <property type="term" value="F:metal ion binding"/>
    <property type="evidence" value="ECO:0007669"/>
    <property type="project" value="UniProtKB-KW"/>
</dbReference>
<dbReference type="InterPro" id="IPR029063">
    <property type="entry name" value="SAM-dependent_MTases_sf"/>
</dbReference>
<evidence type="ECO:0000256" key="7">
    <source>
        <dbReference type="ARBA" id="ARBA00022723"/>
    </source>
</evidence>
<keyword evidence="7" id="KW-0479">Metal-binding</keyword>
<dbReference type="PANTHER" id="PTHR21404:SF3">
    <property type="entry name" value="SMALL RNA 2'-O-METHYLTRANSFERASE"/>
    <property type="match status" value="1"/>
</dbReference>
<evidence type="ECO:0000256" key="13">
    <source>
        <dbReference type="SAM" id="MobiDB-lite"/>
    </source>
</evidence>
<feature type="region of interest" description="Disordered" evidence="13">
    <location>
        <begin position="239"/>
        <end position="258"/>
    </location>
</feature>
<keyword evidence="4 16" id="KW-0489">Methyltransferase</keyword>
<dbReference type="OrthoDB" id="626362at2"/>
<evidence type="ECO:0000256" key="6">
    <source>
        <dbReference type="ARBA" id="ARBA00022691"/>
    </source>
</evidence>
<dbReference type="InterPro" id="IPR024026">
    <property type="entry name" value="3'-RNA_MeTfrase_Hen1_bac"/>
</dbReference>